<protein>
    <submittedName>
        <fullName evidence="2">Uncharacterized protein</fullName>
    </submittedName>
</protein>
<dbReference type="Proteomes" id="UP001604277">
    <property type="component" value="Unassembled WGS sequence"/>
</dbReference>
<accession>A0ABD1TPT2</accession>
<proteinExistence type="predicted"/>
<sequence>MGHLKVNEYIDRPDTETKFGDRKGKFADAYENFADAYESVSPLNTHALLGKRSIDDSASDIPASTRNKYSSMKYGEDGPSVSGDLMDDKNSIPLISEPLPKGSKISFEVQNSKEFKSWKQKCIVPSWEGRENFCQGSKV</sequence>
<comment type="caution">
    <text evidence="2">The sequence shown here is derived from an EMBL/GenBank/DDBJ whole genome shotgun (WGS) entry which is preliminary data.</text>
</comment>
<gene>
    <name evidence="2" type="ORF">Fot_28416</name>
</gene>
<reference evidence="3" key="1">
    <citation type="submission" date="2024-07" db="EMBL/GenBank/DDBJ databases">
        <title>Two chromosome-level genome assemblies of Korean endemic species Abeliophyllum distichum and Forsythia ovata (Oleaceae).</title>
        <authorList>
            <person name="Jang H."/>
        </authorList>
    </citation>
    <scope>NUCLEOTIDE SEQUENCE [LARGE SCALE GENOMIC DNA]</scope>
</reference>
<dbReference type="AlphaFoldDB" id="A0ABD1TPT2"/>
<evidence type="ECO:0000256" key="1">
    <source>
        <dbReference type="SAM" id="MobiDB-lite"/>
    </source>
</evidence>
<organism evidence="2 3">
    <name type="scientific">Forsythia ovata</name>
    <dbReference type="NCBI Taxonomy" id="205694"/>
    <lineage>
        <taxon>Eukaryota</taxon>
        <taxon>Viridiplantae</taxon>
        <taxon>Streptophyta</taxon>
        <taxon>Embryophyta</taxon>
        <taxon>Tracheophyta</taxon>
        <taxon>Spermatophyta</taxon>
        <taxon>Magnoliopsida</taxon>
        <taxon>eudicotyledons</taxon>
        <taxon>Gunneridae</taxon>
        <taxon>Pentapetalae</taxon>
        <taxon>asterids</taxon>
        <taxon>lamiids</taxon>
        <taxon>Lamiales</taxon>
        <taxon>Oleaceae</taxon>
        <taxon>Forsythieae</taxon>
        <taxon>Forsythia</taxon>
    </lineage>
</organism>
<dbReference type="EMBL" id="JBFOLJ010000008">
    <property type="protein sequence ID" value="KAL2514445.1"/>
    <property type="molecule type" value="Genomic_DNA"/>
</dbReference>
<keyword evidence="3" id="KW-1185">Reference proteome</keyword>
<feature type="region of interest" description="Disordered" evidence="1">
    <location>
        <begin position="68"/>
        <end position="91"/>
    </location>
</feature>
<name>A0ABD1TPT2_9LAMI</name>
<evidence type="ECO:0000313" key="2">
    <source>
        <dbReference type="EMBL" id="KAL2514445.1"/>
    </source>
</evidence>
<evidence type="ECO:0000313" key="3">
    <source>
        <dbReference type="Proteomes" id="UP001604277"/>
    </source>
</evidence>